<dbReference type="InterPro" id="IPR005754">
    <property type="entry name" value="Sortase"/>
</dbReference>
<feature type="compositionally biased region" description="Basic and acidic residues" evidence="2">
    <location>
        <begin position="12"/>
        <end position="27"/>
    </location>
</feature>
<evidence type="ECO:0008006" key="6">
    <source>
        <dbReference type="Google" id="ProtNLM"/>
    </source>
</evidence>
<keyword evidence="3" id="KW-0812">Transmembrane</keyword>
<keyword evidence="5" id="KW-1185">Reference proteome</keyword>
<dbReference type="Gene3D" id="2.40.260.10">
    <property type="entry name" value="Sortase"/>
    <property type="match status" value="1"/>
</dbReference>
<feature type="transmembrane region" description="Helical" evidence="3">
    <location>
        <begin position="60"/>
        <end position="78"/>
    </location>
</feature>
<dbReference type="Pfam" id="PF04203">
    <property type="entry name" value="Sortase"/>
    <property type="match status" value="1"/>
</dbReference>
<organism evidence="4 5">
    <name type="scientific">Streptomyces laurentii</name>
    <dbReference type="NCBI Taxonomy" id="39478"/>
    <lineage>
        <taxon>Bacteria</taxon>
        <taxon>Bacillati</taxon>
        <taxon>Actinomycetota</taxon>
        <taxon>Actinomycetes</taxon>
        <taxon>Kitasatosporales</taxon>
        <taxon>Streptomycetaceae</taxon>
        <taxon>Streptomyces</taxon>
    </lineage>
</organism>
<accession>A0A169N795</accession>
<dbReference type="KEGG" id="slau:SLA_1250"/>
<reference evidence="4 5" key="1">
    <citation type="journal article" date="2016" name="Genome Announc.">
        <title>Complete Genome Sequence of Thiostrepton-Producing Streptomyces laurentii ATCC 31255.</title>
        <authorList>
            <person name="Doi K."/>
            <person name="Fujino Y."/>
            <person name="Nagayoshi Y."/>
            <person name="Ohshima T."/>
            <person name="Ogata S."/>
        </authorList>
    </citation>
    <scope>NUCLEOTIDE SEQUENCE [LARGE SCALE GENOMIC DNA]</scope>
    <source>
        <strain evidence="4 5">ATCC 31255</strain>
    </source>
</reference>
<feature type="compositionally biased region" description="Basic residues" evidence="2">
    <location>
        <begin position="31"/>
        <end position="41"/>
    </location>
</feature>
<dbReference type="InterPro" id="IPR023365">
    <property type="entry name" value="Sortase_dom-sf"/>
</dbReference>
<evidence type="ECO:0000313" key="4">
    <source>
        <dbReference type="EMBL" id="BAU82192.1"/>
    </source>
</evidence>
<feature type="region of interest" description="Disordered" evidence="2">
    <location>
        <begin position="1"/>
        <end position="55"/>
    </location>
</feature>
<keyword evidence="3" id="KW-0472">Membrane</keyword>
<proteinExistence type="predicted"/>
<dbReference type="NCBIfam" id="NF033748">
    <property type="entry name" value="class_F_sortase"/>
    <property type="match status" value="1"/>
</dbReference>
<dbReference type="InterPro" id="IPR042001">
    <property type="entry name" value="Sortase_F"/>
</dbReference>
<evidence type="ECO:0000313" key="5">
    <source>
        <dbReference type="Proteomes" id="UP000217676"/>
    </source>
</evidence>
<evidence type="ECO:0000256" key="1">
    <source>
        <dbReference type="ARBA" id="ARBA00022801"/>
    </source>
</evidence>
<evidence type="ECO:0000256" key="3">
    <source>
        <dbReference type="SAM" id="Phobius"/>
    </source>
</evidence>
<keyword evidence="1" id="KW-0378">Hydrolase</keyword>
<dbReference type="Proteomes" id="UP000217676">
    <property type="component" value="Chromosome"/>
</dbReference>
<dbReference type="SUPFAM" id="SSF63817">
    <property type="entry name" value="Sortase"/>
    <property type="match status" value="1"/>
</dbReference>
<protein>
    <recommendedName>
        <fullName evidence="6">Class F sortase</fullName>
    </recommendedName>
</protein>
<dbReference type="EMBL" id="AP017424">
    <property type="protein sequence ID" value="BAU82192.1"/>
    <property type="molecule type" value="Genomic_DNA"/>
</dbReference>
<dbReference type="GO" id="GO:0016787">
    <property type="term" value="F:hydrolase activity"/>
    <property type="evidence" value="ECO:0007669"/>
    <property type="project" value="UniProtKB-KW"/>
</dbReference>
<name>A0A169N795_STRLU</name>
<sequence>MSAGGRVPARPSYERPPYERPSYERCPRGTGPRRPHPRGPVRRGGASVRRKRRLRRTRRLARTVLVTLSLVVGGLWWAQDDQPPPGPVLAAAPVGHGVAAPVAARPVVVPQSRPQPPAAPLKRSRPTALAVPAITIQAPVVELGLDGTGHLAVPPVDNPRVVGWYAKGVTPGERGTAVVVGHRDTRTGPAIFLNLNVLNPGNTVRVARADGRVAVFTVDRVRTYDKASFPDDEVYGPSDRAELRLLTCGGLFDRKNGYASNIVVFAHLTGVDRTI</sequence>
<dbReference type="CDD" id="cd05829">
    <property type="entry name" value="Sortase_F"/>
    <property type="match status" value="1"/>
</dbReference>
<evidence type="ECO:0000256" key="2">
    <source>
        <dbReference type="SAM" id="MobiDB-lite"/>
    </source>
</evidence>
<keyword evidence="3" id="KW-1133">Transmembrane helix</keyword>
<dbReference type="AlphaFoldDB" id="A0A169N795"/>
<gene>
    <name evidence="4" type="ORF">SLA_1250</name>
</gene>